<evidence type="ECO:0000313" key="1">
    <source>
        <dbReference type="EMBL" id="QJD79524.1"/>
    </source>
</evidence>
<gene>
    <name evidence="1" type="ORF">HH216_14730</name>
</gene>
<reference evidence="1 2" key="1">
    <citation type="submission" date="2020-04" db="EMBL/GenBank/DDBJ databases">
        <title>Genome sequencing of novel species.</title>
        <authorList>
            <person name="Heo J."/>
            <person name="Kim S.-J."/>
            <person name="Kim J.-S."/>
            <person name="Hong S.-B."/>
            <person name="Kwon S.-W."/>
        </authorList>
    </citation>
    <scope>NUCLEOTIDE SEQUENCE [LARGE SCALE GENOMIC DNA]</scope>
    <source>
        <strain evidence="1 2">CJU-R4</strain>
    </source>
</reference>
<proteinExistence type="predicted"/>
<dbReference type="Proteomes" id="UP000501128">
    <property type="component" value="Chromosome"/>
</dbReference>
<dbReference type="EMBL" id="CP051677">
    <property type="protein sequence ID" value="QJD79524.1"/>
    <property type="molecule type" value="Genomic_DNA"/>
</dbReference>
<dbReference type="RefSeq" id="WP_169551488.1">
    <property type="nucleotide sequence ID" value="NZ_CP051677.1"/>
</dbReference>
<accession>A0A7L5DM25</accession>
<sequence>MNRDFHFRIGAAVSCSVANDQVNLEHVDVMYKHSDAPDDWKDRNGHFTEKGVDMLLFGFTAALIGVIHATGHQRGADTAALMRQAISLMEQQFVMQVSTTNVHSPR</sequence>
<evidence type="ECO:0000313" key="2">
    <source>
        <dbReference type="Proteomes" id="UP000501128"/>
    </source>
</evidence>
<dbReference type="KEGG" id="srho:HH216_14730"/>
<organism evidence="1 2">
    <name type="scientific">Spirosoma rhododendri</name>
    <dbReference type="NCBI Taxonomy" id="2728024"/>
    <lineage>
        <taxon>Bacteria</taxon>
        <taxon>Pseudomonadati</taxon>
        <taxon>Bacteroidota</taxon>
        <taxon>Cytophagia</taxon>
        <taxon>Cytophagales</taxon>
        <taxon>Cytophagaceae</taxon>
        <taxon>Spirosoma</taxon>
    </lineage>
</organism>
<keyword evidence="2" id="KW-1185">Reference proteome</keyword>
<dbReference type="AlphaFoldDB" id="A0A7L5DM25"/>
<name>A0A7L5DM25_9BACT</name>
<protein>
    <submittedName>
        <fullName evidence="1">Uncharacterized protein</fullName>
    </submittedName>
</protein>